<dbReference type="EMBL" id="UGYZ01000002">
    <property type="protein sequence ID" value="SUJ06596.1"/>
    <property type="molecule type" value="Genomic_DNA"/>
</dbReference>
<dbReference type="AlphaFoldDB" id="A0A380BT22"/>
<name>A0A380BT22_SPOPA</name>
<keyword evidence="3" id="KW-1185">Reference proteome</keyword>
<dbReference type="RefSeq" id="WP_115361390.1">
    <property type="nucleotide sequence ID" value="NZ_CP038012.1"/>
</dbReference>
<evidence type="ECO:0000313" key="3">
    <source>
        <dbReference type="Proteomes" id="UP000254519"/>
    </source>
</evidence>
<feature type="signal peptide" evidence="1">
    <location>
        <begin position="1"/>
        <end position="20"/>
    </location>
</feature>
<feature type="chain" id="PRO_5016715457" description="Lipoprotein" evidence="1">
    <location>
        <begin position="21"/>
        <end position="65"/>
    </location>
</feature>
<evidence type="ECO:0000256" key="1">
    <source>
        <dbReference type="SAM" id="SignalP"/>
    </source>
</evidence>
<dbReference type="PROSITE" id="PS51257">
    <property type="entry name" value="PROKAR_LIPOPROTEIN"/>
    <property type="match status" value="1"/>
</dbReference>
<evidence type="ECO:0000313" key="2">
    <source>
        <dbReference type="EMBL" id="SUJ06596.1"/>
    </source>
</evidence>
<dbReference type="Proteomes" id="UP000254519">
    <property type="component" value="Unassembled WGS sequence"/>
</dbReference>
<accession>A0A380BT22</accession>
<protein>
    <recommendedName>
        <fullName evidence="4">Lipoprotein</fullName>
    </recommendedName>
</protein>
<proteinExistence type="predicted"/>
<evidence type="ECO:0008006" key="4">
    <source>
        <dbReference type="Google" id="ProtNLM"/>
    </source>
</evidence>
<keyword evidence="1" id="KW-0732">Signal</keyword>
<organism evidence="2 3">
    <name type="scientific">Sporosarcina pasteurii</name>
    <name type="common">Bacillus pasteurii</name>
    <dbReference type="NCBI Taxonomy" id="1474"/>
    <lineage>
        <taxon>Bacteria</taxon>
        <taxon>Bacillati</taxon>
        <taxon>Bacillota</taxon>
        <taxon>Bacilli</taxon>
        <taxon>Bacillales</taxon>
        <taxon>Caryophanaceae</taxon>
        <taxon>Sporosarcina</taxon>
    </lineage>
</organism>
<reference evidence="2 3" key="1">
    <citation type="submission" date="2018-06" db="EMBL/GenBank/DDBJ databases">
        <authorList>
            <consortium name="Pathogen Informatics"/>
            <person name="Doyle S."/>
        </authorList>
    </citation>
    <scope>NUCLEOTIDE SEQUENCE [LARGE SCALE GENOMIC DNA]</scope>
    <source>
        <strain evidence="3">ATCC 11859 / DSM 33 / NCIB 8841 / NCTC 4822</strain>
    </source>
</reference>
<gene>
    <name evidence="2" type="ORF">NCTC4822_01756</name>
</gene>
<dbReference type="OrthoDB" id="2887316at2"/>
<sequence length="65" mass="7651">MKKAVMILLLMILMGCQSQSEFIYWTDVTENQIQRLNDAKLKYEVRDGQVWIKESDMFKVVTCCS</sequence>